<keyword evidence="3" id="KW-0378">Hydrolase</keyword>
<sequence>MSLRRNWKSTRTTWLGLAAAALVAALIALGGNGASAKQPAPRSVSPRGPFTAEENATIETFRRVSPSVVYITTLDRVVNPFTMNVREVPRGTGSGFLWDEQGHVVTNFHVIAGARGAQVRLADQRGFAAELVGASPENDLAVLRIKVPDKPPAPIALGSSRDLLVGQRVLAIGNPFGFDHTLTTGVISAIDRTISGDDGRPVSHLIQIDAAINPGNSGGPLLDSAGRLIGVNTAIYSPSGASAGIGFAVPADTVNRVVPEIIAFGHYRRPTIGINVIDRVSEVVTRQMSVQGALIVGVDAKSPAAEAGIRPARQLRDGSIVPGDILQRIDGEPVDSAASIERALDDKKVGDSVTLDLLRQGKPLQLRLRMAGLAR</sequence>
<dbReference type="PANTHER" id="PTHR43343:SF3">
    <property type="entry name" value="PROTEASE DO-LIKE 8, CHLOROPLASTIC"/>
    <property type="match status" value="1"/>
</dbReference>
<feature type="domain" description="PDZ" evidence="5">
    <location>
        <begin position="261"/>
        <end position="361"/>
    </location>
</feature>
<evidence type="ECO:0000313" key="6">
    <source>
        <dbReference type="EMBL" id="MBK6972895.1"/>
    </source>
</evidence>
<organism evidence="6 7">
    <name type="scientific">Candidatus Methylophosphatis roskildensis</name>
    <dbReference type="NCBI Taxonomy" id="2899263"/>
    <lineage>
        <taxon>Bacteria</taxon>
        <taxon>Pseudomonadati</taxon>
        <taxon>Pseudomonadota</taxon>
        <taxon>Betaproteobacteria</taxon>
        <taxon>Nitrosomonadales</taxon>
        <taxon>Sterolibacteriaceae</taxon>
        <taxon>Candidatus Methylophosphatis</taxon>
    </lineage>
</organism>
<dbReference type="GO" id="GO:0006508">
    <property type="term" value="P:proteolysis"/>
    <property type="evidence" value="ECO:0007669"/>
    <property type="project" value="UniProtKB-KW"/>
</dbReference>
<evidence type="ECO:0000313" key="7">
    <source>
        <dbReference type="Proteomes" id="UP000807785"/>
    </source>
</evidence>
<dbReference type="SMART" id="SM00228">
    <property type="entry name" value="PDZ"/>
    <property type="match status" value="1"/>
</dbReference>
<keyword evidence="2" id="KW-0645">Protease</keyword>
<accession>A0A9D7HTP5</accession>
<evidence type="ECO:0000259" key="5">
    <source>
        <dbReference type="PROSITE" id="PS50106"/>
    </source>
</evidence>
<dbReference type="PANTHER" id="PTHR43343">
    <property type="entry name" value="PEPTIDASE S12"/>
    <property type="match status" value="1"/>
</dbReference>
<evidence type="ECO:0000256" key="1">
    <source>
        <dbReference type="ARBA" id="ARBA00010541"/>
    </source>
</evidence>
<evidence type="ECO:0000256" key="2">
    <source>
        <dbReference type="ARBA" id="ARBA00022670"/>
    </source>
</evidence>
<dbReference type="Proteomes" id="UP000807785">
    <property type="component" value="Unassembled WGS sequence"/>
</dbReference>
<proteinExistence type="inferred from homology"/>
<dbReference type="InterPro" id="IPR009003">
    <property type="entry name" value="Peptidase_S1_PA"/>
</dbReference>
<dbReference type="Pfam" id="PF13180">
    <property type="entry name" value="PDZ_2"/>
    <property type="match status" value="1"/>
</dbReference>
<dbReference type="GO" id="GO:0004252">
    <property type="term" value="F:serine-type endopeptidase activity"/>
    <property type="evidence" value="ECO:0007669"/>
    <property type="project" value="InterPro"/>
</dbReference>
<dbReference type="Pfam" id="PF13365">
    <property type="entry name" value="Trypsin_2"/>
    <property type="match status" value="1"/>
</dbReference>
<dbReference type="PROSITE" id="PS50106">
    <property type="entry name" value="PDZ"/>
    <property type="match status" value="1"/>
</dbReference>
<dbReference type="InterPro" id="IPR051201">
    <property type="entry name" value="Chloro_Bact_Ser_Proteases"/>
</dbReference>
<reference evidence="6" key="1">
    <citation type="submission" date="2020-10" db="EMBL/GenBank/DDBJ databases">
        <title>Connecting structure to function with the recovery of over 1000 high-quality activated sludge metagenome-assembled genomes encoding full-length rRNA genes using long-read sequencing.</title>
        <authorList>
            <person name="Singleton C.M."/>
            <person name="Petriglieri F."/>
            <person name="Kristensen J.M."/>
            <person name="Kirkegaard R.H."/>
            <person name="Michaelsen T.Y."/>
            <person name="Andersen M.H."/>
            <person name="Karst S.M."/>
            <person name="Dueholm M.S."/>
            <person name="Nielsen P.H."/>
            <person name="Albertsen M."/>
        </authorList>
    </citation>
    <scope>NUCLEOTIDE SEQUENCE</scope>
    <source>
        <strain evidence="6">Bjer_18-Q3-R1-45_BAT3C.347</strain>
    </source>
</reference>
<keyword evidence="4" id="KW-0720">Serine protease</keyword>
<dbReference type="Gene3D" id="2.30.42.10">
    <property type="match status" value="1"/>
</dbReference>
<dbReference type="FunFam" id="2.40.10.10:FF:000001">
    <property type="entry name" value="Periplasmic serine protease DegS"/>
    <property type="match status" value="1"/>
</dbReference>
<comment type="caution">
    <text evidence="6">The sequence shown here is derived from an EMBL/GenBank/DDBJ whole genome shotgun (WGS) entry which is preliminary data.</text>
</comment>
<dbReference type="SUPFAM" id="SSF50494">
    <property type="entry name" value="Trypsin-like serine proteases"/>
    <property type="match status" value="1"/>
</dbReference>
<protein>
    <submittedName>
        <fullName evidence="6">Trypsin-like peptidase domain-containing protein</fullName>
    </submittedName>
</protein>
<dbReference type="Gene3D" id="2.40.10.10">
    <property type="entry name" value="Trypsin-like serine proteases"/>
    <property type="match status" value="2"/>
</dbReference>
<dbReference type="EMBL" id="JADJEV010000003">
    <property type="protein sequence ID" value="MBK6972895.1"/>
    <property type="molecule type" value="Genomic_DNA"/>
</dbReference>
<dbReference type="InterPro" id="IPR001940">
    <property type="entry name" value="Peptidase_S1C"/>
</dbReference>
<dbReference type="AlphaFoldDB" id="A0A9D7HTP5"/>
<dbReference type="PRINTS" id="PR00834">
    <property type="entry name" value="PROTEASES2C"/>
</dbReference>
<comment type="similarity">
    <text evidence="1">Belongs to the peptidase S1C family.</text>
</comment>
<evidence type="ECO:0000256" key="4">
    <source>
        <dbReference type="ARBA" id="ARBA00022825"/>
    </source>
</evidence>
<dbReference type="SUPFAM" id="SSF50156">
    <property type="entry name" value="PDZ domain-like"/>
    <property type="match status" value="1"/>
</dbReference>
<dbReference type="InterPro" id="IPR043504">
    <property type="entry name" value="Peptidase_S1_PA_chymotrypsin"/>
</dbReference>
<dbReference type="InterPro" id="IPR036034">
    <property type="entry name" value="PDZ_sf"/>
</dbReference>
<name>A0A9D7HTP5_9PROT</name>
<gene>
    <name evidence="6" type="ORF">IPH26_08020</name>
</gene>
<dbReference type="InterPro" id="IPR001478">
    <property type="entry name" value="PDZ"/>
</dbReference>
<evidence type="ECO:0000256" key="3">
    <source>
        <dbReference type="ARBA" id="ARBA00022801"/>
    </source>
</evidence>